<evidence type="ECO:0000256" key="6">
    <source>
        <dbReference type="ARBA" id="ARBA00023136"/>
    </source>
</evidence>
<proteinExistence type="inferred from homology"/>
<keyword evidence="10" id="KW-1185">Reference proteome</keyword>
<evidence type="ECO:0000256" key="7">
    <source>
        <dbReference type="ARBA" id="ARBA00023239"/>
    </source>
</evidence>
<accession>A0A1B0GPL8</accession>
<comment type="similarity">
    <text evidence="8">Belongs to the COQ4 family.</text>
</comment>
<dbReference type="InterPro" id="IPR007715">
    <property type="entry name" value="Coq4"/>
</dbReference>
<organism evidence="9 10">
    <name type="scientific">Phlebotomus papatasi</name>
    <name type="common">Sandfly</name>
    <dbReference type="NCBI Taxonomy" id="29031"/>
    <lineage>
        <taxon>Eukaryota</taxon>
        <taxon>Metazoa</taxon>
        <taxon>Ecdysozoa</taxon>
        <taxon>Arthropoda</taxon>
        <taxon>Hexapoda</taxon>
        <taxon>Insecta</taxon>
        <taxon>Pterygota</taxon>
        <taxon>Neoptera</taxon>
        <taxon>Endopterygota</taxon>
        <taxon>Diptera</taxon>
        <taxon>Nematocera</taxon>
        <taxon>Psychodoidea</taxon>
        <taxon>Psychodidae</taxon>
        <taxon>Phlebotomus</taxon>
        <taxon>Phlebotomus</taxon>
    </lineage>
</organism>
<dbReference type="EMBL" id="AJVK01059802">
    <property type="status" value="NOT_ANNOTATED_CDS"/>
    <property type="molecule type" value="Genomic_DNA"/>
</dbReference>
<dbReference type="HAMAP" id="MF_03111">
    <property type="entry name" value="Coq4"/>
    <property type="match status" value="1"/>
</dbReference>
<feature type="binding site" evidence="8">
    <location>
        <position position="153"/>
    </location>
    <ligand>
        <name>Zn(2+)</name>
        <dbReference type="ChEBI" id="CHEBI:29105"/>
    </ligand>
</feature>
<dbReference type="Proteomes" id="UP000092462">
    <property type="component" value="Unassembled WGS sequence"/>
</dbReference>
<evidence type="ECO:0000256" key="3">
    <source>
        <dbReference type="ARBA" id="ARBA00022792"/>
    </source>
</evidence>
<keyword evidence="7 8" id="KW-0456">Lyase</keyword>
<feature type="binding site" evidence="8">
    <location>
        <position position="137"/>
    </location>
    <ligand>
        <name>Zn(2+)</name>
        <dbReference type="ChEBI" id="CHEBI:29105"/>
    </ligand>
</feature>
<evidence type="ECO:0000256" key="4">
    <source>
        <dbReference type="ARBA" id="ARBA00022833"/>
    </source>
</evidence>
<keyword evidence="1 8" id="KW-0831">Ubiquinone biosynthesis</keyword>
<keyword evidence="3 8" id="KW-0999">Mitochondrion inner membrane</keyword>
<evidence type="ECO:0000313" key="9">
    <source>
        <dbReference type="EnsemblMetazoa" id="PPAI007215-PA"/>
    </source>
</evidence>
<keyword evidence="2 8" id="KW-0479">Metal-binding</keyword>
<evidence type="ECO:0000313" key="10">
    <source>
        <dbReference type="Proteomes" id="UP000092462"/>
    </source>
</evidence>
<keyword evidence="6 8" id="KW-0472">Membrane</keyword>
<comment type="pathway">
    <text evidence="8">Cofactor biosynthesis; ubiquinone biosynthesis.</text>
</comment>
<evidence type="ECO:0000256" key="2">
    <source>
        <dbReference type="ARBA" id="ARBA00022723"/>
    </source>
</evidence>
<evidence type="ECO:0000256" key="5">
    <source>
        <dbReference type="ARBA" id="ARBA00023128"/>
    </source>
</evidence>
<dbReference type="PANTHER" id="PTHR12922">
    <property type="entry name" value="UBIQUINONE BIOSYNTHESIS PROTEIN"/>
    <property type="match status" value="1"/>
</dbReference>
<dbReference type="Pfam" id="PF05019">
    <property type="entry name" value="Coq4"/>
    <property type="match status" value="1"/>
</dbReference>
<comment type="subcellular location">
    <subcellularLocation>
        <location evidence="8">Mitochondrion inner membrane</location>
        <topology evidence="8">Peripheral membrane protein</topology>
        <orientation evidence="8">Matrix side</orientation>
    </subcellularLocation>
</comment>
<evidence type="ECO:0000256" key="8">
    <source>
        <dbReference type="HAMAP-Rule" id="MF_03111"/>
    </source>
</evidence>
<name>A0A1B0GPL8_PHLPP</name>
<dbReference type="InterPro" id="IPR027540">
    <property type="entry name" value="Coq4_euk"/>
</dbReference>
<dbReference type="VEuPathDB" id="VectorBase:PPAI007215"/>
<dbReference type="GO" id="GO:0120539">
    <property type="term" value="F:4-hydroxy-3-methoxy-5-polyprenylbenzoate decarboxylase activity"/>
    <property type="evidence" value="ECO:0007669"/>
    <property type="project" value="UniProtKB-EC"/>
</dbReference>
<feature type="binding site" evidence="8">
    <location>
        <position position="138"/>
    </location>
    <ligand>
        <name>Zn(2+)</name>
        <dbReference type="ChEBI" id="CHEBI:29105"/>
    </ligand>
</feature>
<evidence type="ECO:0000256" key="1">
    <source>
        <dbReference type="ARBA" id="ARBA00022688"/>
    </source>
</evidence>
<dbReference type="GO" id="GO:0031314">
    <property type="term" value="C:extrinsic component of mitochondrial inner membrane"/>
    <property type="evidence" value="ECO:0007669"/>
    <property type="project" value="UniProtKB-UniRule"/>
</dbReference>
<reference evidence="9" key="1">
    <citation type="submission" date="2022-08" db="UniProtKB">
        <authorList>
            <consortium name="EnsemblMetazoa"/>
        </authorList>
    </citation>
    <scope>IDENTIFICATION</scope>
    <source>
        <strain evidence="9">Israel</strain>
    </source>
</reference>
<comment type="function">
    <text evidence="8">Lyase that catalyzes the C1-decarboxylation of 4-hydroxy-3-methoxy-5-(all-trans-polyprenyl)benzoic acid into 2-methoxy-6-(all-trans-polyprenyl)phenol during ubiquinone biosynthesis.</text>
</comment>
<feature type="binding site" evidence="8">
    <location>
        <position position="141"/>
    </location>
    <ligand>
        <name>Zn(2+)</name>
        <dbReference type="ChEBI" id="CHEBI:29105"/>
    </ligand>
</feature>
<dbReference type="VEuPathDB" id="VectorBase:PPAPM1_003212"/>
<keyword evidence="5 8" id="KW-0496">Mitochondrion</keyword>
<comment type="catalytic activity">
    <reaction evidence="8">
        <text>a 4-hydroxy-3-methoxy-5-(all-trans-polyprenyl)benzoate + H(+) = a 2-methoxy-6-(all-trans-polyprenyl)phenol + CO2</text>
        <dbReference type="Rhea" id="RHEA:81179"/>
        <dbReference type="Rhea" id="RHEA-COMP:9551"/>
        <dbReference type="Rhea" id="RHEA-COMP:10931"/>
        <dbReference type="ChEBI" id="CHEBI:15378"/>
        <dbReference type="ChEBI" id="CHEBI:16526"/>
        <dbReference type="ChEBI" id="CHEBI:62731"/>
        <dbReference type="ChEBI" id="CHEBI:84443"/>
        <dbReference type="EC" id="4.1.1.130"/>
    </reaction>
</comment>
<protein>
    <recommendedName>
        <fullName evidence="8">Ubiquinone biosynthesis protein COQ4 homolog, mitochondrial</fullName>
    </recommendedName>
    <alternativeName>
        <fullName evidence="8">4-hydroxy-3-methoxy-5-polyprenylbenzoate decarboxylase</fullName>
        <ecNumber evidence="8">4.1.1.130</ecNumber>
    </alternativeName>
    <alternativeName>
        <fullName evidence="8">Coenzyme Q biosynthesis protein 4 homolog</fullName>
    </alternativeName>
</protein>
<keyword evidence="4 8" id="KW-0862">Zinc</keyword>
<comment type="subunit">
    <text evidence="8">Component of a multi-subunit COQ enzyme complex.</text>
</comment>
<dbReference type="AlphaFoldDB" id="A0A1B0GPL8"/>
<dbReference type="EnsemblMetazoa" id="PPAI007215-RA">
    <property type="protein sequence ID" value="PPAI007215-PA"/>
    <property type="gene ID" value="PPAI007215"/>
</dbReference>
<dbReference type="PANTHER" id="PTHR12922:SF7">
    <property type="entry name" value="UBIQUINONE BIOSYNTHESIS PROTEIN COQ4 HOMOLOG, MITOCHONDRIAL"/>
    <property type="match status" value="1"/>
</dbReference>
<comment type="cofactor">
    <cofactor evidence="8">
        <name>Zn(2+)</name>
        <dbReference type="ChEBI" id="CHEBI:29105"/>
    </cofactor>
</comment>
<dbReference type="EC" id="4.1.1.130" evidence="8"/>
<dbReference type="GO" id="GO:0008270">
    <property type="term" value="F:zinc ion binding"/>
    <property type="evidence" value="ECO:0007669"/>
    <property type="project" value="UniProtKB-UniRule"/>
</dbReference>
<sequence length="242" mass="27879">MISDLEVYSALGRFFPQKCPITLSIGDFIRALMGFFPQPRHDMIACLGETTGEVALGRIYKEMKSCEEGLQILDDMPRINSRTVDLERLGNLPMDTFGYHYWKFLSDNKVTPDSRMEVRFMDDANLAYVMTRYRESHDLIHTILGMPTNMLGEVAVKWVEAINTGLPMCWGGAVFGAARLRPKQRKMYVRHYLPWAISVGKSVKPLMSVYWEKRWEQKIEEMRSELNIKILEIDVISGKSGK</sequence>